<evidence type="ECO:0000313" key="2">
    <source>
        <dbReference type="Proteomes" id="UP001062846"/>
    </source>
</evidence>
<accession>A0ACC0MJS9</accession>
<organism evidence="1 2">
    <name type="scientific">Rhododendron molle</name>
    <name type="common">Chinese azalea</name>
    <name type="synonym">Azalea mollis</name>
    <dbReference type="NCBI Taxonomy" id="49168"/>
    <lineage>
        <taxon>Eukaryota</taxon>
        <taxon>Viridiplantae</taxon>
        <taxon>Streptophyta</taxon>
        <taxon>Embryophyta</taxon>
        <taxon>Tracheophyta</taxon>
        <taxon>Spermatophyta</taxon>
        <taxon>Magnoliopsida</taxon>
        <taxon>eudicotyledons</taxon>
        <taxon>Gunneridae</taxon>
        <taxon>Pentapetalae</taxon>
        <taxon>asterids</taxon>
        <taxon>Ericales</taxon>
        <taxon>Ericaceae</taxon>
        <taxon>Ericoideae</taxon>
        <taxon>Rhodoreae</taxon>
        <taxon>Rhododendron</taxon>
    </lineage>
</organism>
<dbReference type="Proteomes" id="UP001062846">
    <property type="component" value="Chromosome 8"/>
</dbReference>
<sequence>MSIAASLSASLSTPTAHPTFEFHQNCVARKWRTRASSAAPGVDLTTLESAIAKKDSDAVKEALDQLTEVGWAKKWSSQPYVSRRMTSLRELTTLGIKNAENLAIPSVRNDAAFLFTVVGTTGFVGVLAGQLPGDWGFFVPYLVGSISLVVLAVGSISPGLLQAAIGGFASFFPDYQERISRHEAAHFLAFFDETGPVISVAYLLGLPILGYSLDIGKEHVNLIDEKLEKLIYSGQLDAKELDRLAVVAMAGLAAEGLQYDKVVGQSADLFTLQRLINRSKPQISKEQQQNLTRWAVLFAASVLKNNKVIHETLMSAMARKATVLECIDAIEKAA</sequence>
<evidence type="ECO:0000313" key="1">
    <source>
        <dbReference type="EMBL" id="KAI8540732.1"/>
    </source>
</evidence>
<dbReference type="EMBL" id="CM046395">
    <property type="protein sequence ID" value="KAI8540732.1"/>
    <property type="molecule type" value="Genomic_DNA"/>
</dbReference>
<keyword evidence="2" id="KW-1185">Reference proteome</keyword>
<name>A0ACC0MJS9_RHOML</name>
<gene>
    <name evidence="1" type="ORF">RHMOL_Rhmol08G0008700</name>
</gene>
<comment type="caution">
    <text evidence="1">The sequence shown here is derived from an EMBL/GenBank/DDBJ whole genome shotgun (WGS) entry which is preliminary data.</text>
</comment>
<reference evidence="1" key="1">
    <citation type="submission" date="2022-02" db="EMBL/GenBank/DDBJ databases">
        <title>Plant Genome Project.</title>
        <authorList>
            <person name="Zhang R.-G."/>
        </authorList>
    </citation>
    <scope>NUCLEOTIDE SEQUENCE</scope>
    <source>
        <strain evidence="1">AT1</strain>
    </source>
</reference>
<protein>
    <submittedName>
        <fullName evidence="1">Uncharacterized protein</fullName>
    </submittedName>
</protein>
<proteinExistence type="predicted"/>